<dbReference type="EMBL" id="FORM01000011">
    <property type="protein sequence ID" value="SFJ59516.1"/>
    <property type="molecule type" value="Genomic_DNA"/>
</dbReference>
<dbReference type="STRING" id="1144750.SAMN05443431_1113"/>
<evidence type="ECO:0000313" key="1">
    <source>
        <dbReference type="EMBL" id="SFJ59516.1"/>
    </source>
</evidence>
<name>A0A1I3SQ38_9FLAO</name>
<protein>
    <submittedName>
        <fullName evidence="1">Uncharacterized protein</fullName>
    </submittedName>
</protein>
<dbReference type="RefSeq" id="WP_090841984.1">
    <property type="nucleotide sequence ID" value="NZ_FORM01000011.1"/>
</dbReference>
<dbReference type="Proteomes" id="UP000199559">
    <property type="component" value="Unassembled WGS sequence"/>
</dbReference>
<accession>A0A1I3SQ38</accession>
<keyword evidence="2" id="KW-1185">Reference proteome</keyword>
<sequence length="211" mass="24753">MKFSKPAYPTVYFSEEIWVKCPKCSEPALVKTELPKYTIPFPTGHKSVCNCKSCGFQDSENDKWSGYVQGFINRACGNCGSGISHTTEPTRKPYELSELTCGVCKTKREYEIQWFQYRNDKATDPYFGFDLWLQTSIKDNVLWLYNIDHLDYLKEYVEAKLREDDGRHKYSMITNLPQWVKSSKNRDVIVKKLNKLKHEFEKKTVHNTVYN</sequence>
<reference evidence="2" key="1">
    <citation type="submission" date="2016-10" db="EMBL/GenBank/DDBJ databases">
        <authorList>
            <person name="Varghese N."/>
            <person name="Submissions S."/>
        </authorList>
    </citation>
    <scope>NUCLEOTIDE SEQUENCE [LARGE SCALE GENOMIC DNA]</scope>
    <source>
        <strain evidence="2">DSM 28881</strain>
    </source>
</reference>
<organism evidence="1 2">
    <name type="scientific">Olleya namhaensis</name>
    <dbReference type="NCBI Taxonomy" id="1144750"/>
    <lineage>
        <taxon>Bacteria</taxon>
        <taxon>Pseudomonadati</taxon>
        <taxon>Bacteroidota</taxon>
        <taxon>Flavobacteriia</taxon>
        <taxon>Flavobacteriales</taxon>
        <taxon>Flavobacteriaceae</taxon>
    </lineage>
</organism>
<dbReference type="AlphaFoldDB" id="A0A1I3SQ38"/>
<evidence type="ECO:0000313" key="2">
    <source>
        <dbReference type="Proteomes" id="UP000199559"/>
    </source>
</evidence>
<proteinExistence type="predicted"/>
<gene>
    <name evidence="1" type="ORF">SAMN05443431_1113</name>
</gene>